<dbReference type="EMBL" id="JACIJF010000030">
    <property type="protein sequence ID" value="MBB5712915.1"/>
    <property type="molecule type" value="Genomic_DNA"/>
</dbReference>
<proteinExistence type="predicted"/>
<keyword evidence="2" id="KW-1185">Reference proteome</keyword>
<reference evidence="1 2" key="1">
    <citation type="submission" date="2020-08" db="EMBL/GenBank/DDBJ databases">
        <title>Genomic Encyclopedia of Type Strains, Phase IV (KMG-IV): sequencing the most valuable type-strain genomes for metagenomic binning, comparative biology and taxonomic classification.</title>
        <authorList>
            <person name="Goeker M."/>
        </authorList>
    </citation>
    <scope>NUCLEOTIDE SEQUENCE [LARGE SCALE GENOMIC DNA]</scope>
    <source>
        <strain evidence="1 2">DSM 26736</strain>
    </source>
</reference>
<dbReference type="Proteomes" id="UP000527143">
    <property type="component" value="Unassembled WGS sequence"/>
</dbReference>
<gene>
    <name evidence="1" type="ORF">FHT02_004177</name>
</gene>
<dbReference type="AlphaFoldDB" id="A0A840YTC5"/>
<accession>A0A840YTC5</accession>
<sequence>MLKREPMKAEWLKRRVHSGDAIKRGHDQQGRVPRLNTFRTRRYGVILPVVVAP</sequence>
<organism evidence="1 2">
    <name type="scientific">Sphingomonas xinjiangensis</name>
    <dbReference type="NCBI Taxonomy" id="643568"/>
    <lineage>
        <taxon>Bacteria</taxon>
        <taxon>Pseudomonadati</taxon>
        <taxon>Pseudomonadota</taxon>
        <taxon>Alphaproteobacteria</taxon>
        <taxon>Sphingomonadales</taxon>
        <taxon>Sphingomonadaceae</taxon>
        <taxon>Sphingomonas</taxon>
    </lineage>
</organism>
<evidence type="ECO:0000313" key="2">
    <source>
        <dbReference type="Proteomes" id="UP000527143"/>
    </source>
</evidence>
<name>A0A840YTC5_9SPHN</name>
<comment type="caution">
    <text evidence="1">The sequence shown here is derived from an EMBL/GenBank/DDBJ whole genome shotgun (WGS) entry which is preliminary data.</text>
</comment>
<evidence type="ECO:0000313" key="1">
    <source>
        <dbReference type="EMBL" id="MBB5712915.1"/>
    </source>
</evidence>
<protein>
    <submittedName>
        <fullName evidence="1">Uncharacterized protein</fullName>
    </submittedName>
</protein>